<evidence type="ECO:0000256" key="5">
    <source>
        <dbReference type="ARBA" id="ARBA00023136"/>
    </source>
</evidence>
<keyword evidence="3 6" id="KW-0812">Transmembrane</keyword>
<dbReference type="OrthoDB" id="163794at2759"/>
<protein>
    <submittedName>
        <fullName evidence="7">FUN14 family-domain-containing protein</fullName>
    </submittedName>
</protein>
<dbReference type="Pfam" id="PF04930">
    <property type="entry name" value="FUN14"/>
    <property type="match status" value="1"/>
</dbReference>
<sequence length="152" mass="16759">MERSGFTSWAGPAKMIGAIAGTTGSMVTGLWVKRPLSCQDAKKSLIHKGELSFGIVLGFCSGYLIKKVGKFFALMVGAGFMFLQYLSLNGYITVHWDRMEGGYKKQMGVDKDGKVTTQTIRSKWDAFVGFMTHNLQFKSTFMVGVYAGIHYG</sequence>
<dbReference type="EMBL" id="MCGE01000002">
    <property type="protein sequence ID" value="ORZ24339.1"/>
    <property type="molecule type" value="Genomic_DNA"/>
</dbReference>
<dbReference type="Proteomes" id="UP000193560">
    <property type="component" value="Unassembled WGS sequence"/>
</dbReference>
<evidence type="ECO:0000256" key="4">
    <source>
        <dbReference type="ARBA" id="ARBA00022989"/>
    </source>
</evidence>
<feature type="transmembrane region" description="Helical" evidence="6">
    <location>
        <begin position="15"/>
        <end position="33"/>
    </location>
</feature>
<evidence type="ECO:0000313" key="8">
    <source>
        <dbReference type="Proteomes" id="UP000193560"/>
    </source>
</evidence>
<evidence type="ECO:0000256" key="2">
    <source>
        <dbReference type="ARBA" id="ARBA00009160"/>
    </source>
</evidence>
<feature type="transmembrane region" description="Helical" evidence="6">
    <location>
        <begin position="45"/>
        <end position="65"/>
    </location>
</feature>
<organism evidence="7 8">
    <name type="scientific">Absidia repens</name>
    <dbReference type="NCBI Taxonomy" id="90262"/>
    <lineage>
        <taxon>Eukaryota</taxon>
        <taxon>Fungi</taxon>
        <taxon>Fungi incertae sedis</taxon>
        <taxon>Mucoromycota</taxon>
        <taxon>Mucoromycotina</taxon>
        <taxon>Mucoromycetes</taxon>
        <taxon>Mucorales</taxon>
        <taxon>Cunninghamellaceae</taxon>
        <taxon>Absidia</taxon>
    </lineage>
</organism>
<dbReference type="STRING" id="90262.A0A1X2IYC2"/>
<dbReference type="InterPro" id="IPR007014">
    <property type="entry name" value="FUN14"/>
</dbReference>
<comment type="similarity">
    <text evidence="2">Belongs to the FUN14 family.</text>
</comment>
<dbReference type="GO" id="GO:0016020">
    <property type="term" value="C:membrane"/>
    <property type="evidence" value="ECO:0007669"/>
    <property type="project" value="UniProtKB-SubCell"/>
</dbReference>
<keyword evidence="5 6" id="KW-0472">Membrane</keyword>
<accession>A0A1X2IYC2</accession>
<dbReference type="PANTHER" id="PTHR21346:SF10">
    <property type="entry name" value="TRANSMEMBRANE PROTEIN"/>
    <property type="match status" value="1"/>
</dbReference>
<evidence type="ECO:0000256" key="3">
    <source>
        <dbReference type="ARBA" id="ARBA00022692"/>
    </source>
</evidence>
<keyword evidence="4 6" id="KW-1133">Transmembrane helix</keyword>
<gene>
    <name evidence="7" type="ORF">BCR42DRAFT_402724</name>
</gene>
<evidence type="ECO:0000256" key="1">
    <source>
        <dbReference type="ARBA" id="ARBA00004370"/>
    </source>
</evidence>
<comment type="subcellular location">
    <subcellularLocation>
        <location evidence="1">Membrane</location>
    </subcellularLocation>
</comment>
<dbReference type="PANTHER" id="PTHR21346">
    <property type="entry name" value="FUN14 DOMAIN CONTAINING"/>
    <property type="match status" value="1"/>
</dbReference>
<keyword evidence="8" id="KW-1185">Reference proteome</keyword>
<evidence type="ECO:0000313" key="7">
    <source>
        <dbReference type="EMBL" id="ORZ24339.1"/>
    </source>
</evidence>
<evidence type="ECO:0000256" key="6">
    <source>
        <dbReference type="SAM" id="Phobius"/>
    </source>
</evidence>
<feature type="transmembrane region" description="Helical" evidence="6">
    <location>
        <begin position="71"/>
        <end position="94"/>
    </location>
</feature>
<reference evidence="7 8" key="1">
    <citation type="submission" date="2016-07" db="EMBL/GenBank/DDBJ databases">
        <title>Pervasive Adenine N6-methylation of Active Genes in Fungi.</title>
        <authorList>
            <consortium name="DOE Joint Genome Institute"/>
            <person name="Mondo S.J."/>
            <person name="Dannebaum R.O."/>
            <person name="Kuo R.C."/>
            <person name="Labutti K."/>
            <person name="Haridas S."/>
            <person name="Kuo A."/>
            <person name="Salamov A."/>
            <person name="Ahrendt S.R."/>
            <person name="Lipzen A."/>
            <person name="Sullivan W."/>
            <person name="Andreopoulos W.B."/>
            <person name="Clum A."/>
            <person name="Lindquist E."/>
            <person name="Daum C."/>
            <person name="Ramamoorthy G.K."/>
            <person name="Gryganskyi A."/>
            <person name="Culley D."/>
            <person name="Magnuson J.K."/>
            <person name="James T.Y."/>
            <person name="O'Malley M.A."/>
            <person name="Stajich J.E."/>
            <person name="Spatafora J.W."/>
            <person name="Visel A."/>
            <person name="Grigoriev I.V."/>
        </authorList>
    </citation>
    <scope>NUCLEOTIDE SEQUENCE [LARGE SCALE GENOMIC DNA]</scope>
    <source>
        <strain evidence="7 8">NRRL 1336</strain>
    </source>
</reference>
<proteinExistence type="inferred from homology"/>
<dbReference type="AlphaFoldDB" id="A0A1X2IYC2"/>
<name>A0A1X2IYC2_9FUNG</name>
<comment type="caution">
    <text evidence="7">The sequence shown here is derived from an EMBL/GenBank/DDBJ whole genome shotgun (WGS) entry which is preliminary data.</text>
</comment>